<evidence type="ECO:0000313" key="3">
    <source>
        <dbReference type="Proteomes" id="UP000277326"/>
    </source>
</evidence>
<feature type="transmembrane region" description="Helical" evidence="1">
    <location>
        <begin position="192"/>
        <end position="210"/>
    </location>
</feature>
<keyword evidence="1" id="KW-1133">Transmembrane helix</keyword>
<dbReference type="Proteomes" id="UP000277326">
    <property type="component" value="Unassembled WGS sequence"/>
</dbReference>
<organism evidence="2 3">
    <name type="scientific">Haloplanus aerogenes</name>
    <dbReference type="NCBI Taxonomy" id="660522"/>
    <lineage>
        <taxon>Archaea</taxon>
        <taxon>Methanobacteriati</taxon>
        <taxon>Methanobacteriota</taxon>
        <taxon>Stenosarchaea group</taxon>
        <taxon>Halobacteria</taxon>
        <taxon>Halobacteriales</taxon>
        <taxon>Haloferacaceae</taxon>
        <taxon>Haloplanus</taxon>
    </lineage>
</organism>
<name>A0A3M0ECF1_9EURY</name>
<dbReference type="RefSeq" id="WP_199722654.1">
    <property type="nucleotide sequence ID" value="NZ_CP034145.1"/>
</dbReference>
<feature type="transmembrane region" description="Helical" evidence="1">
    <location>
        <begin position="71"/>
        <end position="91"/>
    </location>
</feature>
<dbReference type="InterPro" id="IPR009339">
    <property type="entry name" value="DUF998"/>
</dbReference>
<dbReference type="AlphaFoldDB" id="A0A3M0ECF1"/>
<accession>A0A3M0ECF1</accession>
<feature type="transmembrane region" description="Helical" evidence="1">
    <location>
        <begin position="21"/>
        <end position="42"/>
    </location>
</feature>
<sequence>MVSELTDGSSRFGLDDRTIAGSSLVLAGAVAIMGIITAQSLYPDYSIRQDISDLGSTQPPDPVIHQPSATIFNGTMLVTGLLVLLAVYFLHRATGRRVLTVPLALFGVGIFGVGLFPGNVTPWHGLFALLTFFSGGVTVLLSSRVVSRPFVAFCVAFGGVSLAILVSVFVYGLALRTPHPLAALGPGGIERWVVYPLLCWVLAFGGYLLGTGTNTDGETHG</sequence>
<dbReference type="OrthoDB" id="46160at2157"/>
<protein>
    <submittedName>
        <fullName evidence="2">Putative membrane protein</fullName>
    </submittedName>
</protein>
<reference evidence="2 3" key="1">
    <citation type="journal article" date="2015" name="Stand. Genomic Sci.">
        <title>Genomic Encyclopedia of Bacterial and Archaeal Type Strains, Phase III: the genomes of soil and plant-associated and newly described type strains.</title>
        <authorList>
            <person name="Whitman W.B."/>
            <person name="Woyke T."/>
            <person name="Klenk H.P."/>
            <person name="Zhou Y."/>
            <person name="Lilburn T.G."/>
            <person name="Beck B.J."/>
            <person name="De Vos P."/>
            <person name="Vandamme P."/>
            <person name="Eisen J.A."/>
            <person name="Garrity G."/>
            <person name="Hugenholtz P."/>
            <person name="Kyrpides N.C."/>
        </authorList>
    </citation>
    <scope>NUCLEOTIDE SEQUENCE [LARGE SCALE GENOMIC DNA]</scope>
    <source>
        <strain evidence="2 3">CGMCC 1.10124</strain>
    </source>
</reference>
<keyword evidence="1" id="KW-0812">Transmembrane</keyword>
<dbReference type="GeneID" id="38471689"/>
<feature type="transmembrane region" description="Helical" evidence="1">
    <location>
        <begin position="123"/>
        <end position="143"/>
    </location>
</feature>
<feature type="transmembrane region" description="Helical" evidence="1">
    <location>
        <begin position="98"/>
        <end position="117"/>
    </location>
</feature>
<evidence type="ECO:0000313" key="2">
    <source>
        <dbReference type="EMBL" id="RMB25490.1"/>
    </source>
</evidence>
<comment type="caution">
    <text evidence="2">The sequence shown here is derived from an EMBL/GenBank/DDBJ whole genome shotgun (WGS) entry which is preliminary data.</text>
</comment>
<dbReference type="Pfam" id="PF06197">
    <property type="entry name" value="DUF998"/>
    <property type="match status" value="1"/>
</dbReference>
<feature type="transmembrane region" description="Helical" evidence="1">
    <location>
        <begin position="150"/>
        <end position="172"/>
    </location>
</feature>
<keyword evidence="1" id="KW-0472">Membrane</keyword>
<proteinExistence type="predicted"/>
<gene>
    <name evidence="2" type="ORF">ATH50_0584</name>
</gene>
<dbReference type="EMBL" id="REFS01000001">
    <property type="protein sequence ID" value="RMB25490.1"/>
    <property type="molecule type" value="Genomic_DNA"/>
</dbReference>
<evidence type="ECO:0000256" key="1">
    <source>
        <dbReference type="SAM" id="Phobius"/>
    </source>
</evidence>